<evidence type="ECO:0000256" key="4">
    <source>
        <dbReference type="ARBA" id="ARBA00022692"/>
    </source>
</evidence>
<dbReference type="GO" id="GO:0080143">
    <property type="term" value="P:regulation of amino acid export"/>
    <property type="evidence" value="ECO:0007669"/>
    <property type="project" value="InterPro"/>
</dbReference>
<keyword evidence="11" id="KW-1185">Reference proteome</keyword>
<feature type="transmembrane region" description="Helical" evidence="9">
    <location>
        <begin position="24"/>
        <end position="47"/>
    </location>
</feature>
<sequence length="132" mass="13777">MISTGAPHAATAPLVERSSWHSPVSYLFCGLAAMLGLIAFALLVLAFSYRKPPATSTVARTVAPPTETSSSELIFEEKFLVIMAGEAKPKFLATLVSSRSSLLGSKFSGGGSNGGRSEKVEEGSGDQVRKGN</sequence>
<evidence type="ECO:0000313" key="11">
    <source>
        <dbReference type="Proteomes" id="UP000241394"/>
    </source>
</evidence>
<keyword evidence="4 9" id="KW-0812">Transmembrane</keyword>
<protein>
    <submittedName>
        <fullName evidence="10">Protein GLUTAMINE DUMPER like</fullName>
    </submittedName>
</protein>
<reference evidence="10 11" key="1">
    <citation type="submission" date="2017-07" db="EMBL/GenBank/DDBJ databases">
        <title>An improved, manually edited Actinidia chinensis var. chinensis (kiwifruit) genome highlights the challenges associated with draft genomes and gene prediction in plants.</title>
        <authorList>
            <person name="Pilkington S."/>
            <person name="Crowhurst R."/>
            <person name="Hilario E."/>
            <person name="Nardozza S."/>
            <person name="Fraser L."/>
            <person name="Peng Y."/>
            <person name="Gunaseelan K."/>
            <person name="Simpson R."/>
            <person name="Tahir J."/>
            <person name="Deroles S."/>
            <person name="Templeton K."/>
            <person name="Luo Z."/>
            <person name="Davy M."/>
            <person name="Cheng C."/>
            <person name="Mcneilage M."/>
            <person name="Scaglione D."/>
            <person name="Liu Y."/>
            <person name="Zhang Q."/>
            <person name="Datson P."/>
            <person name="De Silva N."/>
            <person name="Gardiner S."/>
            <person name="Bassett H."/>
            <person name="Chagne D."/>
            <person name="Mccallum J."/>
            <person name="Dzierzon H."/>
            <person name="Deng C."/>
            <person name="Wang Y.-Y."/>
            <person name="Barron N."/>
            <person name="Manako K."/>
            <person name="Bowen J."/>
            <person name="Foster T."/>
            <person name="Erridge Z."/>
            <person name="Tiffin H."/>
            <person name="Waite C."/>
            <person name="Davies K."/>
            <person name="Grierson E."/>
            <person name="Laing W."/>
            <person name="Kirk R."/>
            <person name="Chen X."/>
            <person name="Wood M."/>
            <person name="Montefiori M."/>
            <person name="Brummell D."/>
            <person name="Schwinn K."/>
            <person name="Catanach A."/>
            <person name="Fullerton C."/>
            <person name="Li D."/>
            <person name="Meiyalaghan S."/>
            <person name="Nieuwenhuizen N."/>
            <person name="Read N."/>
            <person name="Prakash R."/>
            <person name="Hunter D."/>
            <person name="Zhang H."/>
            <person name="Mckenzie M."/>
            <person name="Knabel M."/>
            <person name="Harris A."/>
            <person name="Allan A."/>
            <person name="Chen A."/>
            <person name="Janssen B."/>
            <person name="Plunkett B."/>
            <person name="Dwamena C."/>
            <person name="Voogd C."/>
            <person name="Leif D."/>
            <person name="Lafferty D."/>
            <person name="Souleyre E."/>
            <person name="Varkonyi-Gasic E."/>
            <person name="Gambi F."/>
            <person name="Hanley J."/>
            <person name="Yao J.-L."/>
            <person name="Cheung J."/>
            <person name="David K."/>
            <person name="Warren B."/>
            <person name="Marsh K."/>
            <person name="Snowden K."/>
            <person name="Lin-Wang K."/>
            <person name="Brian L."/>
            <person name="Martinez-Sanchez M."/>
            <person name="Wang M."/>
            <person name="Ileperuma N."/>
            <person name="Macnee N."/>
            <person name="Campin R."/>
            <person name="Mcatee P."/>
            <person name="Drummond R."/>
            <person name="Espley R."/>
            <person name="Ireland H."/>
            <person name="Wu R."/>
            <person name="Atkinson R."/>
            <person name="Karunairetnam S."/>
            <person name="Bulley S."/>
            <person name="Chunkath S."/>
            <person name="Hanley Z."/>
            <person name="Storey R."/>
            <person name="Thrimawithana A."/>
            <person name="Thomson S."/>
            <person name="David C."/>
            <person name="Testolin R."/>
        </authorList>
    </citation>
    <scope>NUCLEOTIDE SEQUENCE [LARGE SCALE GENOMIC DNA]</scope>
    <source>
        <strain evidence="11">cv. Red5</strain>
        <tissue evidence="10">Young leaf</tissue>
    </source>
</reference>
<evidence type="ECO:0000256" key="1">
    <source>
        <dbReference type="ARBA" id="ARBA00004167"/>
    </source>
</evidence>
<evidence type="ECO:0000256" key="3">
    <source>
        <dbReference type="ARBA" id="ARBA00022448"/>
    </source>
</evidence>
<evidence type="ECO:0000256" key="6">
    <source>
        <dbReference type="ARBA" id="ARBA00022989"/>
    </source>
</evidence>
<evidence type="ECO:0000256" key="8">
    <source>
        <dbReference type="SAM" id="MobiDB-lite"/>
    </source>
</evidence>
<gene>
    <name evidence="10" type="ORF">CEY00_Acc00742</name>
</gene>
<comment type="similarity">
    <text evidence="2">Belongs to the GLUTAMINE DUMPER 1 (TC 9.B.60) family.</text>
</comment>
<dbReference type="GO" id="GO:0016020">
    <property type="term" value="C:membrane"/>
    <property type="evidence" value="ECO:0007669"/>
    <property type="project" value="UniProtKB-SubCell"/>
</dbReference>
<comment type="caution">
    <text evidence="10">The sequence shown here is derived from an EMBL/GenBank/DDBJ whole genome shotgun (WGS) entry which is preliminary data.</text>
</comment>
<dbReference type="InParanoid" id="A0A2R6S1P3"/>
<dbReference type="Proteomes" id="UP000241394">
    <property type="component" value="Chromosome LG1"/>
</dbReference>
<dbReference type="GO" id="GO:0006865">
    <property type="term" value="P:amino acid transport"/>
    <property type="evidence" value="ECO:0007669"/>
    <property type="project" value="UniProtKB-KW"/>
</dbReference>
<dbReference type="OrthoDB" id="1930784at2759"/>
<dbReference type="PANTHER" id="PTHR33228:SF49">
    <property type="entry name" value="PROTEIN GLUTAMINE DUMPER 5"/>
    <property type="match status" value="1"/>
</dbReference>
<keyword evidence="6 9" id="KW-1133">Transmembrane helix</keyword>
<keyword evidence="7 9" id="KW-0472">Membrane</keyword>
<organism evidence="10 11">
    <name type="scientific">Actinidia chinensis var. chinensis</name>
    <name type="common">Chinese soft-hair kiwi</name>
    <dbReference type="NCBI Taxonomy" id="1590841"/>
    <lineage>
        <taxon>Eukaryota</taxon>
        <taxon>Viridiplantae</taxon>
        <taxon>Streptophyta</taxon>
        <taxon>Embryophyta</taxon>
        <taxon>Tracheophyta</taxon>
        <taxon>Spermatophyta</taxon>
        <taxon>Magnoliopsida</taxon>
        <taxon>eudicotyledons</taxon>
        <taxon>Gunneridae</taxon>
        <taxon>Pentapetalae</taxon>
        <taxon>asterids</taxon>
        <taxon>Ericales</taxon>
        <taxon>Actinidiaceae</taxon>
        <taxon>Actinidia</taxon>
    </lineage>
</organism>
<dbReference type="OMA" id="VERSSWH"/>
<accession>A0A2R6S1P3</accession>
<dbReference type="EMBL" id="NKQK01000001">
    <property type="protein sequence ID" value="PSS36197.1"/>
    <property type="molecule type" value="Genomic_DNA"/>
</dbReference>
<comment type="subcellular location">
    <subcellularLocation>
        <location evidence="1">Membrane</location>
        <topology evidence="1">Single-pass membrane protein</topology>
    </subcellularLocation>
</comment>
<dbReference type="STRING" id="1590841.A0A2R6S1P3"/>
<dbReference type="PANTHER" id="PTHR33228">
    <property type="entry name" value="PROTEIN GLUTAMINE DUMPER 4-RELATED"/>
    <property type="match status" value="1"/>
</dbReference>
<evidence type="ECO:0000256" key="2">
    <source>
        <dbReference type="ARBA" id="ARBA00009977"/>
    </source>
</evidence>
<keyword evidence="3" id="KW-0813">Transport</keyword>
<feature type="compositionally biased region" description="Basic and acidic residues" evidence="8">
    <location>
        <begin position="116"/>
        <end position="132"/>
    </location>
</feature>
<evidence type="ECO:0000256" key="5">
    <source>
        <dbReference type="ARBA" id="ARBA00022970"/>
    </source>
</evidence>
<evidence type="ECO:0000256" key="7">
    <source>
        <dbReference type="ARBA" id="ARBA00023136"/>
    </source>
</evidence>
<dbReference type="AlphaFoldDB" id="A0A2R6S1P3"/>
<feature type="region of interest" description="Disordered" evidence="8">
    <location>
        <begin position="103"/>
        <end position="132"/>
    </location>
</feature>
<evidence type="ECO:0000313" key="10">
    <source>
        <dbReference type="EMBL" id="PSS36197.1"/>
    </source>
</evidence>
<dbReference type="InterPro" id="IPR040359">
    <property type="entry name" value="GDU"/>
</dbReference>
<dbReference type="Gramene" id="PSS36197">
    <property type="protein sequence ID" value="PSS36197"/>
    <property type="gene ID" value="CEY00_Acc00742"/>
</dbReference>
<name>A0A2R6S1P3_ACTCC</name>
<reference evidence="11" key="2">
    <citation type="journal article" date="2018" name="BMC Genomics">
        <title>A manually annotated Actinidia chinensis var. chinensis (kiwifruit) genome highlights the challenges associated with draft genomes and gene prediction in plants.</title>
        <authorList>
            <person name="Pilkington S.M."/>
            <person name="Crowhurst R."/>
            <person name="Hilario E."/>
            <person name="Nardozza S."/>
            <person name="Fraser L."/>
            <person name="Peng Y."/>
            <person name="Gunaseelan K."/>
            <person name="Simpson R."/>
            <person name="Tahir J."/>
            <person name="Deroles S.C."/>
            <person name="Templeton K."/>
            <person name="Luo Z."/>
            <person name="Davy M."/>
            <person name="Cheng C."/>
            <person name="McNeilage M."/>
            <person name="Scaglione D."/>
            <person name="Liu Y."/>
            <person name="Zhang Q."/>
            <person name="Datson P."/>
            <person name="De Silva N."/>
            <person name="Gardiner S.E."/>
            <person name="Bassett H."/>
            <person name="Chagne D."/>
            <person name="McCallum J."/>
            <person name="Dzierzon H."/>
            <person name="Deng C."/>
            <person name="Wang Y.Y."/>
            <person name="Barron L."/>
            <person name="Manako K."/>
            <person name="Bowen J."/>
            <person name="Foster T.M."/>
            <person name="Erridge Z.A."/>
            <person name="Tiffin H."/>
            <person name="Waite C.N."/>
            <person name="Davies K.M."/>
            <person name="Grierson E.P."/>
            <person name="Laing W.A."/>
            <person name="Kirk R."/>
            <person name="Chen X."/>
            <person name="Wood M."/>
            <person name="Montefiori M."/>
            <person name="Brummell D.A."/>
            <person name="Schwinn K.E."/>
            <person name="Catanach A."/>
            <person name="Fullerton C."/>
            <person name="Li D."/>
            <person name="Meiyalaghan S."/>
            <person name="Nieuwenhuizen N."/>
            <person name="Read N."/>
            <person name="Prakash R."/>
            <person name="Hunter D."/>
            <person name="Zhang H."/>
            <person name="McKenzie M."/>
            <person name="Knabel M."/>
            <person name="Harris A."/>
            <person name="Allan A.C."/>
            <person name="Gleave A."/>
            <person name="Chen A."/>
            <person name="Janssen B.J."/>
            <person name="Plunkett B."/>
            <person name="Ampomah-Dwamena C."/>
            <person name="Voogd C."/>
            <person name="Leif D."/>
            <person name="Lafferty D."/>
            <person name="Souleyre E.J.F."/>
            <person name="Varkonyi-Gasic E."/>
            <person name="Gambi F."/>
            <person name="Hanley J."/>
            <person name="Yao J.L."/>
            <person name="Cheung J."/>
            <person name="David K.M."/>
            <person name="Warren B."/>
            <person name="Marsh K."/>
            <person name="Snowden K.C."/>
            <person name="Lin-Wang K."/>
            <person name="Brian L."/>
            <person name="Martinez-Sanchez M."/>
            <person name="Wang M."/>
            <person name="Ileperuma N."/>
            <person name="Macnee N."/>
            <person name="Campin R."/>
            <person name="McAtee P."/>
            <person name="Drummond R.S.M."/>
            <person name="Espley R.V."/>
            <person name="Ireland H.S."/>
            <person name="Wu R."/>
            <person name="Atkinson R.G."/>
            <person name="Karunairetnam S."/>
            <person name="Bulley S."/>
            <person name="Chunkath S."/>
            <person name="Hanley Z."/>
            <person name="Storey R."/>
            <person name="Thrimawithana A.H."/>
            <person name="Thomson S."/>
            <person name="David C."/>
            <person name="Testolin R."/>
            <person name="Huang H."/>
            <person name="Hellens R.P."/>
            <person name="Schaffer R.J."/>
        </authorList>
    </citation>
    <scope>NUCLEOTIDE SEQUENCE [LARGE SCALE GENOMIC DNA]</scope>
    <source>
        <strain evidence="11">cv. Red5</strain>
    </source>
</reference>
<proteinExistence type="inferred from homology"/>
<evidence type="ECO:0000256" key="9">
    <source>
        <dbReference type="SAM" id="Phobius"/>
    </source>
</evidence>
<keyword evidence="5" id="KW-0029">Amino-acid transport</keyword>